<name>A0A2S5VWM9_9MICO</name>
<dbReference type="AlphaFoldDB" id="A0A2S5VWM9"/>
<reference evidence="1 2" key="1">
    <citation type="submission" date="2018-02" db="EMBL/GenBank/DDBJ databases">
        <title>Bacteriophage NCPPB3778 and a type I-E CRISPR drive the evolution of the US Biological Select Agent, Rathayibacter toxicus.</title>
        <authorList>
            <person name="Davis E.W.II."/>
            <person name="Tabima J.F."/>
            <person name="Weisberg A.J."/>
            <person name="Lopes L.D."/>
            <person name="Wiseman M.S."/>
            <person name="Wiseman M.S."/>
            <person name="Pupko T."/>
            <person name="Belcher M.S."/>
            <person name="Sechler A.J."/>
            <person name="Tancos M.A."/>
            <person name="Schroeder B.K."/>
            <person name="Murray T.D."/>
            <person name="Luster D.G."/>
            <person name="Schneider W.L."/>
            <person name="Rogers E."/>
            <person name="Andreote F.D."/>
            <person name="Grunwald N.J."/>
            <person name="Putnam M.L."/>
            <person name="Chang J.H."/>
        </authorList>
    </citation>
    <scope>NUCLEOTIDE SEQUENCE [LARGE SCALE GENOMIC DNA]</scope>
    <source>
        <strain evidence="1 2">AY1B3</strain>
    </source>
</reference>
<gene>
    <name evidence="1" type="ORF">C5E16_03425</name>
</gene>
<comment type="caution">
    <text evidence="1">The sequence shown here is derived from an EMBL/GenBank/DDBJ whole genome shotgun (WGS) entry which is preliminary data.</text>
</comment>
<proteinExistence type="predicted"/>
<dbReference type="Proteomes" id="UP000239241">
    <property type="component" value="Unassembled WGS sequence"/>
</dbReference>
<accession>A0A2S5VWM9</accession>
<dbReference type="EMBL" id="PSXY01000004">
    <property type="protein sequence ID" value="PPF69976.1"/>
    <property type="molecule type" value="Genomic_DNA"/>
</dbReference>
<organism evidence="1 2">
    <name type="scientific">Clavibacter michiganensis</name>
    <dbReference type="NCBI Taxonomy" id="28447"/>
    <lineage>
        <taxon>Bacteria</taxon>
        <taxon>Bacillati</taxon>
        <taxon>Actinomycetota</taxon>
        <taxon>Actinomycetes</taxon>
        <taxon>Micrococcales</taxon>
        <taxon>Microbacteriaceae</taxon>
        <taxon>Clavibacter</taxon>
    </lineage>
</organism>
<sequence>MVVALLGGALVLAGWTVSETHFARPDAGFDREVARLEALPGARVASSERWVEAPTFSEPQARVDVEVAAADLPGVLAATCAAEYPGPVAWSLVVDAGASTTVIVNDDVPAAGSRCLDVGFDVAGIVEAAGALVPGADLQPVLREDGSLALVAVDLEGRDIAGSLPLVAHADDLRDAAGLDADRTVQIDTMALGIAIGPGEHDLWRALVDGLVTEDGVTQLSADDADSQTDGVAKVQVAVPAAAHDAVEARIRASGLPVADHPVRFLPDDGRGTTEG</sequence>
<evidence type="ECO:0000313" key="2">
    <source>
        <dbReference type="Proteomes" id="UP000239241"/>
    </source>
</evidence>
<evidence type="ECO:0000313" key="1">
    <source>
        <dbReference type="EMBL" id="PPF69976.1"/>
    </source>
</evidence>
<protein>
    <submittedName>
        <fullName evidence="1">Uncharacterized protein</fullName>
    </submittedName>
</protein>